<dbReference type="Proteomes" id="UP000244792">
    <property type="component" value="Chromosome"/>
</dbReference>
<dbReference type="SMART" id="SM00320">
    <property type="entry name" value="WD40"/>
    <property type="match status" value="4"/>
</dbReference>
<protein>
    <submittedName>
        <fullName evidence="4">WD40 repeat-containing protein</fullName>
    </submittedName>
</protein>
<dbReference type="PROSITE" id="PS50294">
    <property type="entry name" value="WD_REPEATS_REGION"/>
    <property type="match status" value="1"/>
</dbReference>
<sequence>MDAASYFLKLSNQRSLFLSSKFDIGKVDSLSCSEDNRFVCFSLKSYYSIFSTYEETTLKTWQDSPSTKIYISSKNFVIYKTLSNQVKIIDFDKSIPITIASDINLAEFNDKFMVSNYFSNKLSIFSLEKKDTALDIPLPENFILEDIILKNDVLLAGKLEDRPCFMIFSFYSNALPSPKILPANSKIIGSSDDLEYLALRFENLGVGIINTLDPSKSCNIPLIDSKAKSAFFSKDKTLLVIEDLDEYISFWWTNKELNASNEPIFKQKICGSLANLTFSNNGNVSSLITYKNSFLKIWLPVSKPDRINISTSFKSDEKDSFSHNGYSLSSVSFTEKNEAVCLLVKPRWESKLIKFDLYNRMSITYENTFKESLINSGTLSTNSKLLAILKDRNKIKIINTQSNSLIQEFAIKDDSINTLAISPDQRYLVLGGNTLKLWSIDKQSFVKSVSPELIVDRVALSPNSKLIAFTQRVKDSLILKVMDIDSKEIKRKFEDLNYINSLIFSPNSKFLFVGSTKKDPVIRAYSIDTGNLVFSYQTEFVDINDMCISSNGTHLFFGGSNEKIYVLDLRKNKIVKIFNGHYDIIRKVYISEDDRFLISSSDDERLCAWMVVDYIYS</sequence>
<reference evidence="4 5" key="1">
    <citation type="submission" date="2017-04" db="EMBL/GenBank/DDBJ databases">
        <title>Genomic insights into metabolism of Thermodesulfobium acidiphilum.</title>
        <authorList>
            <person name="Toshchakov S.V."/>
            <person name="Frolov E.N."/>
            <person name="Kublanov I.V."/>
            <person name="Samarov N.I."/>
            <person name="Novikov A."/>
            <person name="Lebedinsky A.V."/>
            <person name="Bonch-Osmolovskaya E.A."/>
            <person name="Chernyh N.A."/>
        </authorList>
    </citation>
    <scope>NUCLEOTIDE SEQUENCE [LARGE SCALE GENOMIC DNA]</scope>
    <source>
        <strain evidence="4 5">3127-1</strain>
    </source>
</reference>
<evidence type="ECO:0000256" key="2">
    <source>
        <dbReference type="ARBA" id="ARBA00022737"/>
    </source>
</evidence>
<evidence type="ECO:0000256" key="3">
    <source>
        <dbReference type="PROSITE-ProRule" id="PRU00221"/>
    </source>
</evidence>
<dbReference type="Gene3D" id="2.130.10.10">
    <property type="entry name" value="YVTN repeat-like/Quinoprotein amine dehydrogenase"/>
    <property type="match status" value="2"/>
</dbReference>
<proteinExistence type="predicted"/>
<evidence type="ECO:0000313" key="5">
    <source>
        <dbReference type="Proteomes" id="UP000244792"/>
    </source>
</evidence>
<dbReference type="RefSeq" id="WP_108308346.1">
    <property type="nucleotide sequence ID" value="NZ_CP020921.1"/>
</dbReference>
<feature type="repeat" description="WD" evidence="3">
    <location>
        <begin position="578"/>
        <end position="609"/>
    </location>
</feature>
<organism evidence="4 5">
    <name type="scientific">Thermodesulfobium acidiphilum</name>
    <dbReference type="NCBI Taxonomy" id="1794699"/>
    <lineage>
        <taxon>Bacteria</taxon>
        <taxon>Pseudomonadati</taxon>
        <taxon>Thermodesulfobiota</taxon>
        <taxon>Thermodesulfobiia</taxon>
        <taxon>Thermodesulfobiales</taxon>
        <taxon>Thermodesulfobiaceae</taxon>
        <taxon>Thermodesulfobium</taxon>
    </lineage>
</organism>
<accession>A0A2R4VYT4</accession>
<name>A0A2R4VYT4_THEAF</name>
<dbReference type="KEGG" id="taci:TDSAC_0319"/>
<dbReference type="OrthoDB" id="89550at2"/>
<evidence type="ECO:0000256" key="1">
    <source>
        <dbReference type="ARBA" id="ARBA00022574"/>
    </source>
</evidence>
<dbReference type="PANTHER" id="PTHR44019">
    <property type="entry name" value="WD REPEAT-CONTAINING PROTEIN 55"/>
    <property type="match status" value="1"/>
</dbReference>
<dbReference type="InterPro" id="IPR001680">
    <property type="entry name" value="WD40_rpt"/>
</dbReference>
<dbReference type="EMBL" id="CP020921">
    <property type="protein sequence ID" value="AWB09697.1"/>
    <property type="molecule type" value="Genomic_DNA"/>
</dbReference>
<dbReference type="InterPro" id="IPR036322">
    <property type="entry name" value="WD40_repeat_dom_sf"/>
</dbReference>
<keyword evidence="5" id="KW-1185">Reference proteome</keyword>
<dbReference type="PROSITE" id="PS50082">
    <property type="entry name" value="WD_REPEATS_2"/>
    <property type="match status" value="1"/>
</dbReference>
<gene>
    <name evidence="4" type="ORF">TDSAC_0319</name>
</gene>
<dbReference type="InterPro" id="IPR015943">
    <property type="entry name" value="WD40/YVTN_repeat-like_dom_sf"/>
</dbReference>
<evidence type="ECO:0000313" key="4">
    <source>
        <dbReference type="EMBL" id="AWB09697.1"/>
    </source>
</evidence>
<dbReference type="InterPro" id="IPR011047">
    <property type="entry name" value="Quinoprotein_ADH-like_sf"/>
</dbReference>
<dbReference type="InterPro" id="IPR050505">
    <property type="entry name" value="WDR55/POC1"/>
</dbReference>
<keyword evidence="1 3" id="KW-0853">WD repeat</keyword>
<dbReference type="SUPFAM" id="SSF50978">
    <property type="entry name" value="WD40 repeat-like"/>
    <property type="match status" value="1"/>
</dbReference>
<dbReference type="AlphaFoldDB" id="A0A2R4VYT4"/>
<keyword evidence="2" id="KW-0677">Repeat</keyword>
<dbReference type="SUPFAM" id="SSF50998">
    <property type="entry name" value="Quinoprotein alcohol dehydrogenase-like"/>
    <property type="match status" value="1"/>
</dbReference>
<dbReference type="PANTHER" id="PTHR44019:SF8">
    <property type="entry name" value="POC1 CENTRIOLAR PROTEIN HOMOLOG"/>
    <property type="match status" value="1"/>
</dbReference>
<dbReference type="Pfam" id="PF00400">
    <property type="entry name" value="WD40"/>
    <property type="match status" value="1"/>
</dbReference>